<dbReference type="InterPro" id="IPR010852">
    <property type="entry name" value="ABATE"/>
</dbReference>
<name>A0A9X3MRN8_9ACTN</name>
<keyword evidence="3" id="KW-1185">Reference proteome</keyword>
<evidence type="ECO:0000259" key="1">
    <source>
        <dbReference type="Pfam" id="PF11706"/>
    </source>
</evidence>
<feature type="domain" description="Zinc finger CGNR" evidence="1">
    <location>
        <begin position="131"/>
        <end position="170"/>
    </location>
</feature>
<dbReference type="EMBL" id="JAPDOD010000006">
    <property type="protein sequence ID" value="MDA0160597.1"/>
    <property type="molecule type" value="Genomic_DNA"/>
</dbReference>
<gene>
    <name evidence="2" type="ORF">OM076_10005</name>
</gene>
<accession>A0A9X3MRN8</accession>
<dbReference type="Pfam" id="PF07336">
    <property type="entry name" value="ABATE"/>
    <property type="match status" value="1"/>
</dbReference>
<dbReference type="PANTHER" id="PTHR35525:SF3">
    <property type="entry name" value="BLL6575 PROTEIN"/>
    <property type="match status" value="1"/>
</dbReference>
<evidence type="ECO:0000313" key="3">
    <source>
        <dbReference type="Proteomes" id="UP001149140"/>
    </source>
</evidence>
<dbReference type="InterPro" id="IPR021005">
    <property type="entry name" value="Znf_CGNR"/>
</dbReference>
<dbReference type="Proteomes" id="UP001149140">
    <property type="component" value="Unassembled WGS sequence"/>
</dbReference>
<comment type="caution">
    <text evidence="2">The sequence shown here is derived from an EMBL/GenBank/DDBJ whole genome shotgun (WGS) entry which is preliminary data.</text>
</comment>
<organism evidence="2 3">
    <name type="scientific">Solirubrobacter ginsenosidimutans</name>
    <dbReference type="NCBI Taxonomy" id="490573"/>
    <lineage>
        <taxon>Bacteria</taxon>
        <taxon>Bacillati</taxon>
        <taxon>Actinomycetota</taxon>
        <taxon>Thermoleophilia</taxon>
        <taxon>Solirubrobacterales</taxon>
        <taxon>Solirubrobacteraceae</taxon>
        <taxon>Solirubrobacter</taxon>
    </lineage>
</organism>
<protein>
    <submittedName>
        <fullName evidence="2">CGNR zinc finger domain-containing protein</fullName>
    </submittedName>
</protein>
<dbReference type="AlphaFoldDB" id="A0A9X3MRN8"/>
<evidence type="ECO:0000313" key="2">
    <source>
        <dbReference type="EMBL" id="MDA0160597.1"/>
    </source>
</evidence>
<sequence length="175" mass="19190">MPVADPRPLLGEPLPLDLLNTTWVSGDGLQDLLVDAEGARIFLDAHGFDAPADATARRALRETREVLRAFLSDRDSATARHEVNAVLARGAQRPLLNPFGVDVEVDAAAAWRVPWVCAAAMVTLLETRADRIRGCANPDCVLWFLDTSRPGTRRWCSMAACGNRDKAIRHGRSHQ</sequence>
<dbReference type="Pfam" id="PF11706">
    <property type="entry name" value="zf-CGNR"/>
    <property type="match status" value="1"/>
</dbReference>
<dbReference type="Gene3D" id="1.10.3300.10">
    <property type="entry name" value="Jann2411-like domain"/>
    <property type="match status" value="1"/>
</dbReference>
<reference evidence="2" key="1">
    <citation type="submission" date="2022-10" db="EMBL/GenBank/DDBJ databases">
        <title>The WGS of Solirubrobacter ginsenosidimutans DSM 21036.</title>
        <authorList>
            <person name="Jiang Z."/>
        </authorList>
    </citation>
    <scope>NUCLEOTIDE SEQUENCE</scope>
    <source>
        <strain evidence="2">DSM 21036</strain>
    </source>
</reference>
<dbReference type="SUPFAM" id="SSF160904">
    <property type="entry name" value="Jann2411-like"/>
    <property type="match status" value="1"/>
</dbReference>
<proteinExistence type="predicted"/>
<dbReference type="InterPro" id="IPR023286">
    <property type="entry name" value="ABATE_dom_sf"/>
</dbReference>
<dbReference type="PANTHER" id="PTHR35525">
    <property type="entry name" value="BLL6575 PROTEIN"/>
    <property type="match status" value="1"/>
</dbReference>